<evidence type="ECO:0000313" key="3">
    <source>
        <dbReference type="Proteomes" id="UP000599437"/>
    </source>
</evidence>
<dbReference type="InterPro" id="IPR006311">
    <property type="entry name" value="TAT_signal"/>
</dbReference>
<feature type="compositionally biased region" description="Basic and acidic residues" evidence="1">
    <location>
        <begin position="89"/>
        <end position="123"/>
    </location>
</feature>
<dbReference type="Proteomes" id="UP000599437">
    <property type="component" value="Unassembled WGS sequence"/>
</dbReference>
<sequence>MPPHKKRRQILIAAATANAAGASTGFLAHALGLDPEVSAMIGTFVGGIVAEGLLQVVAAESSVEDLEVEGPEEADADAGEGAARARSARGTEDSGKAEHAEAPDNTEGAERGVRRALHAEHQGYARRTRRRTAAAANVDQAAPARTAAAEPQHARHRHLHRGAQRFVTRVHGRTLRSATQEGRHGAS</sequence>
<dbReference type="RefSeq" id="WP_138895461.1">
    <property type="nucleotide sequence ID" value="NZ_BMVO01000037.1"/>
</dbReference>
<protein>
    <submittedName>
        <fullName evidence="2">Uncharacterized protein</fullName>
    </submittedName>
</protein>
<feature type="compositionally biased region" description="Low complexity" evidence="1">
    <location>
        <begin position="133"/>
        <end position="151"/>
    </location>
</feature>
<dbReference type="PROSITE" id="PS51318">
    <property type="entry name" value="TAT"/>
    <property type="match status" value="1"/>
</dbReference>
<dbReference type="EMBL" id="BMVO01000037">
    <property type="protein sequence ID" value="GHB30483.1"/>
    <property type="molecule type" value="Genomic_DNA"/>
</dbReference>
<proteinExistence type="predicted"/>
<feature type="compositionally biased region" description="Acidic residues" evidence="1">
    <location>
        <begin position="65"/>
        <end position="78"/>
    </location>
</feature>
<accession>A0ABQ3E9D2</accession>
<name>A0ABQ3E9D2_9ACTN</name>
<evidence type="ECO:0000256" key="1">
    <source>
        <dbReference type="SAM" id="MobiDB-lite"/>
    </source>
</evidence>
<feature type="region of interest" description="Disordered" evidence="1">
    <location>
        <begin position="65"/>
        <end position="158"/>
    </location>
</feature>
<comment type="caution">
    <text evidence="2">The sequence shown here is derived from an EMBL/GenBank/DDBJ whole genome shotgun (WGS) entry which is preliminary data.</text>
</comment>
<reference evidence="3" key="1">
    <citation type="journal article" date="2019" name="Int. J. Syst. Evol. Microbiol.">
        <title>The Global Catalogue of Microorganisms (GCM) 10K type strain sequencing project: providing services to taxonomists for standard genome sequencing and annotation.</title>
        <authorList>
            <consortium name="The Broad Institute Genomics Platform"/>
            <consortium name="The Broad Institute Genome Sequencing Center for Infectious Disease"/>
            <person name="Wu L."/>
            <person name="Ma J."/>
        </authorList>
    </citation>
    <scope>NUCLEOTIDE SEQUENCE [LARGE SCALE GENOMIC DNA]</scope>
    <source>
        <strain evidence="3">JCM 4737</strain>
    </source>
</reference>
<keyword evidence="3" id="KW-1185">Reference proteome</keyword>
<organism evidence="2 3">
    <name type="scientific">Streptomyces chryseus</name>
    <dbReference type="NCBI Taxonomy" id="68186"/>
    <lineage>
        <taxon>Bacteria</taxon>
        <taxon>Bacillati</taxon>
        <taxon>Actinomycetota</taxon>
        <taxon>Actinomycetes</taxon>
        <taxon>Kitasatosporales</taxon>
        <taxon>Streptomycetaceae</taxon>
        <taxon>Streptomyces</taxon>
    </lineage>
</organism>
<evidence type="ECO:0000313" key="2">
    <source>
        <dbReference type="EMBL" id="GHB30483.1"/>
    </source>
</evidence>
<gene>
    <name evidence="2" type="ORF">GCM10010346_62350</name>
</gene>